<evidence type="ECO:0000313" key="2">
    <source>
        <dbReference type="Proteomes" id="UP000238479"/>
    </source>
</evidence>
<reference evidence="1 2" key="1">
    <citation type="journal article" date="2018" name="Nat. Genet.">
        <title>The Rosa genome provides new insights in the design of modern roses.</title>
        <authorList>
            <person name="Bendahmane M."/>
        </authorList>
    </citation>
    <scope>NUCLEOTIDE SEQUENCE [LARGE SCALE GENOMIC DNA]</scope>
    <source>
        <strain evidence="2">cv. Old Blush</strain>
    </source>
</reference>
<name>A0A2P6PS55_ROSCH</name>
<accession>A0A2P6PS55</accession>
<dbReference type="AlphaFoldDB" id="A0A2P6PS55"/>
<dbReference type="Gramene" id="PRQ24769">
    <property type="protein sequence ID" value="PRQ24769"/>
    <property type="gene ID" value="RchiOBHm_Chr6g0276111"/>
</dbReference>
<dbReference type="Proteomes" id="UP000238479">
    <property type="component" value="Chromosome 6"/>
</dbReference>
<protein>
    <submittedName>
        <fullName evidence="1">Uncharacterized protein</fullName>
    </submittedName>
</protein>
<organism evidence="1 2">
    <name type="scientific">Rosa chinensis</name>
    <name type="common">China rose</name>
    <dbReference type="NCBI Taxonomy" id="74649"/>
    <lineage>
        <taxon>Eukaryota</taxon>
        <taxon>Viridiplantae</taxon>
        <taxon>Streptophyta</taxon>
        <taxon>Embryophyta</taxon>
        <taxon>Tracheophyta</taxon>
        <taxon>Spermatophyta</taxon>
        <taxon>Magnoliopsida</taxon>
        <taxon>eudicotyledons</taxon>
        <taxon>Gunneridae</taxon>
        <taxon>Pentapetalae</taxon>
        <taxon>rosids</taxon>
        <taxon>fabids</taxon>
        <taxon>Rosales</taxon>
        <taxon>Rosaceae</taxon>
        <taxon>Rosoideae</taxon>
        <taxon>Rosoideae incertae sedis</taxon>
        <taxon>Rosa</taxon>
    </lineage>
</organism>
<keyword evidence="2" id="KW-1185">Reference proteome</keyword>
<dbReference type="EMBL" id="PDCK01000044">
    <property type="protein sequence ID" value="PRQ24769.1"/>
    <property type="molecule type" value="Genomic_DNA"/>
</dbReference>
<comment type="caution">
    <text evidence="1">The sequence shown here is derived from an EMBL/GenBank/DDBJ whole genome shotgun (WGS) entry which is preliminary data.</text>
</comment>
<gene>
    <name evidence="1" type="ORF">RchiOBHm_Chr6g0276111</name>
</gene>
<evidence type="ECO:0000313" key="1">
    <source>
        <dbReference type="EMBL" id="PRQ24769.1"/>
    </source>
</evidence>
<sequence>MLVYKFQFFLNTLLLLLYFFLIVCLGNFVTLAASLCSLNLLRIRVFIEGKFGIKGRV</sequence>
<proteinExistence type="predicted"/>